<dbReference type="InterPro" id="IPR001268">
    <property type="entry name" value="NADH_UbQ_OxRdtase_30kDa_su"/>
</dbReference>
<keyword evidence="2 3" id="KW-0813">Transport</keyword>
<sequence>MSDEVKNTPSPEVNKKEEVKKEAPKAKPNADAKAKVAAKKVPPKPQIVVAPKEEPKEDWQKNILKELGDNVKEAYVSVGEFNVVIENNENYLDSFQKIKDFGFDYLADISSVDYLKFEGAPKRFGLSYHFYSVKMNKRMRVKVFLDDGEKVPSVMDIWKTADFHEREAYDLMGIVFTGRDNLKRILLPDDWVGHPLRKDESKIEGREEYTARLVRKLREED</sequence>
<evidence type="ECO:0000313" key="6">
    <source>
        <dbReference type="EMBL" id="BBB33225.1"/>
    </source>
</evidence>
<feature type="domain" description="NADH:ubiquinone oxidoreductase 30kDa subunit" evidence="5">
    <location>
        <begin position="89"/>
        <end position="200"/>
    </location>
</feature>
<feature type="compositionally biased region" description="Basic and acidic residues" evidence="4">
    <location>
        <begin position="13"/>
        <end position="34"/>
    </location>
</feature>
<keyword evidence="6" id="KW-0560">Oxidoreductase</keyword>
<keyword evidence="3" id="KW-0472">Membrane</keyword>
<dbReference type="EMBL" id="AP017470">
    <property type="protein sequence ID" value="BBB33225.1"/>
    <property type="molecule type" value="Genomic_DNA"/>
</dbReference>
<keyword evidence="3" id="KW-0830">Ubiquinone</keyword>
<evidence type="ECO:0000313" key="7">
    <source>
        <dbReference type="Proteomes" id="UP000595564"/>
    </source>
</evidence>
<comment type="similarity">
    <text evidence="1 3">Belongs to the complex I 30 kDa subunit family.</text>
</comment>
<evidence type="ECO:0000256" key="2">
    <source>
        <dbReference type="ARBA" id="ARBA00022448"/>
    </source>
</evidence>
<dbReference type="PANTHER" id="PTHR10884">
    <property type="entry name" value="NADH DEHYDROGENASE UBIQUINONE IRON-SULFUR PROTEIN 3"/>
    <property type="match status" value="1"/>
</dbReference>
<dbReference type="InterPro" id="IPR037232">
    <property type="entry name" value="NADH_quin_OxRdtase_su_C/D-like"/>
</dbReference>
<dbReference type="Gene3D" id="3.30.460.80">
    <property type="entry name" value="NADH:ubiquinone oxidoreductase, 30kDa subunit"/>
    <property type="match status" value="1"/>
</dbReference>
<keyword evidence="7" id="KW-1185">Reference proteome</keyword>
<comment type="function">
    <text evidence="3">NDH-1 shuttles electrons from NADH, via FMN and iron-sulfur (Fe-S) centers, to quinones in the respiratory chain. The immediate electron acceptor for the enzyme in this species is believed to be ubiquinone. Couples the redox reaction to proton translocation (for every two electrons transferred, four hydrogen ions are translocated across the cytoplasmic membrane), and thus conserves the redox energy in a proton gradient.</text>
</comment>
<keyword evidence="3" id="KW-1003">Cell membrane</keyword>
<comment type="subunit">
    <text evidence="3">NDH-1 is composed of 14 different subunits. Subunits NuoB, C, D, E, F, and G constitute the peripheral sector of the complex.</text>
</comment>
<dbReference type="InterPro" id="IPR010218">
    <property type="entry name" value="NADH_DH_suC"/>
</dbReference>
<evidence type="ECO:0000259" key="5">
    <source>
        <dbReference type="Pfam" id="PF00329"/>
    </source>
</evidence>
<dbReference type="KEGG" id="thyd:TTHT_1755"/>
<protein>
    <recommendedName>
        <fullName evidence="3">NADH-quinone oxidoreductase subunit C</fullName>
        <ecNumber evidence="3">7.1.1.-</ecNumber>
    </recommendedName>
    <alternativeName>
        <fullName evidence="3">NADH dehydrogenase I subunit C</fullName>
    </alternativeName>
    <alternativeName>
        <fullName evidence="3">NDH-1 subunit C</fullName>
    </alternativeName>
</protein>
<keyword evidence="3" id="KW-0874">Quinone</keyword>
<evidence type="ECO:0000256" key="3">
    <source>
        <dbReference type="HAMAP-Rule" id="MF_01357"/>
    </source>
</evidence>
<comment type="subcellular location">
    <subcellularLocation>
        <location evidence="3">Cell membrane</location>
        <topology evidence="3">Peripheral membrane protein</topology>
        <orientation evidence="3">Cytoplasmic side</orientation>
    </subcellularLocation>
</comment>
<evidence type="ECO:0000256" key="4">
    <source>
        <dbReference type="SAM" id="MobiDB-lite"/>
    </source>
</evidence>
<dbReference type="GO" id="GO:0005886">
    <property type="term" value="C:plasma membrane"/>
    <property type="evidence" value="ECO:0007669"/>
    <property type="project" value="UniProtKB-SubCell"/>
</dbReference>
<gene>
    <name evidence="3" type="primary">nuoC</name>
    <name evidence="6" type="ORF">TTHT_1755</name>
</gene>
<feature type="region of interest" description="Disordered" evidence="4">
    <location>
        <begin position="1"/>
        <end position="52"/>
    </location>
</feature>
<keyword evidence="3" id="KW-1278">Translocase</keyword>
<dbReference type="GO" id="GO:0008137">
    <property type="term" value="F:NADH dehydrogenase (ubiquinone) activity"/>
    <property type="evidence" value="ECO:0007669"/>
    <property type="project" value="InterPro"/>
</dbReference>
<organism evidence="6 7">
    <name type="scientific">Thermotomaculum hydrothermale</name>
    <dbReference type="NCBI Taxonomy" id="981385"/>
    <lineage>
        <taxon>Bacteria</taxon>
        <taxon>Pseudomonadati</taxon>
        <taxon>Acidobacteriota</taxon>
        <taxon>Holophagae</taxon>
        <taxon>Thermotomaculales</taxon>
        <taxon>Thermotomaculaceae</taxon>
        <taxon>Thermotomaculum</taxon>
    </lineage>
</organism>
<comment type="catalytic activity">
    <reaction evidence="3">
        <text>a quinone + NADH + 5 H(+)(in) = a quinol + NAD(+) + 4 H(+)(out)</text>
        <dbReference type="Rhea" id="RHEA:57888"/>
        <dbReference type="ChEBI" id="CHEBI:15378"/>
        <dbReference type="ChEBI" id="CHEBI:24646"/>
        <dbReference type="ChEBI" id="CHEBI:57540"/>
        <dbReference type="ChEBI" id="CHEBI:57945"/>
        <dbReference type="ChEBI" id="CHEBI:132124"/>
    </reaction>
</comment>
<dbReference type="EC" id="7.1.1.-" evidence="3"/>
<dbReference type="PANTHER" id="PTHR10884:SF14">
    <property type="entry name" value="NADH DEHYDROGENASE [UBIQUINONE] IRON-SULFUR PROTEIN 3, MITOCHONDRIAL"/>
    <property type="match status" value="1"/>
</dbReference>
<keyword evidence="3" id="KW-0520">NAD</keyword>
<reference evidence="6 7" key="1">
    <citation type="journal article" date="2012" name="Extremophiles">
        <title>Thermotomaculum hydrothermale gen. nov., sp. nov., a novel heterotrophic thermophile within the phylum Acidobacteria from a deep-sea hydrothermal vent chimney in the Southern Okinawa Trough.</title>
        <authorList>
            <person name="Izumi H."/>
            <person name="Nunoura T."/>
            <person name="Miyazaki M."/>
            <person name="Mino S."/>
            <person name="Toki T."/>
            <person name="Takai K."/>
            <person name="Sako Y."/>
            <person name="Sawabe T."/>
            <person name="Nakagawa S."/>
        </authorList>
    </citation>
    <scope>NUCLEOTIDE SEQUENCE [LARGE SCALE GENOMIC DNA]</scope>
    <source>
        <strain evidence="6 7">AC55</strain>
    </source>
</reference>
<accession>A0A7R6SZX0</accession>
<dbReference type="Pfam" id="PF00329">
    <property type="entry name" value="Complex1_30kDa"/>
    <property type="match status" value="1"/>
</dbReference>
<dbReference type="GO" id="GO:0050136">
    <property type="term" value="F:NADH dehydrogenase (quinone) (non-electrogenic) activity"/>
    <property type="evidence" value="ECO:0007669"/>
    <property type="project" value="UniProtKB-UniRule"/>
</dbReference>
<dbReference type="AlphaFoldDB" id="A0A7R6SZX0"/>
<dbReference type="HAMAP" id="MF_01357">
    <property type="entry name" value="NDH1_NuoC"/>
    <property type="match status" value="1"/>
</dbReference>
<dbReference type="GO" id="GO:0048038">
    <property type="term" value="F:quinone binding"/>
    <property type="evidence" value="ECO:0007669"/>
    <property type="project" value="UniProtKB-KW"/>
</dbReference>
<evidence type="ECO:0000256" key="1">
    <source>
        <dbReference type="ARBA" id="ARBA00007569"/>
    </source>
</evidence>
<name>A0A7R6SZX0_9BACT</name>
<dbReference type="Proteomes" id="UP000595564">
    <property type="component" value="Chromosome"/>
</dbReference>
<proteinExistence type="inferred from homology"/>
<dbReference type="SUPFAM" id="SSF143243">
    <property type="entry name" value="Nqo5-like"/>
    <property type="match status" value="1"/>
</dbReference>
<dbReference type="RefSeq" id="WP_201327528.1">
    <property type="nucleotide sequence ID" value="NZ_AP017470.1"/>
</dbReference>